<keyword evidence="2" id="KW-0547">Nucleotide-binding</keyword>
<accession>A0ABS4AF71</accession>
<sequence length="241" mass="25370">MTGVPAGWRLHIHDELPSTADVIRAAGEGGEAERLAVLARRQSAGRGTQGRSWVSPEGNLYLSLLLRPECLARDVPQWGLLAAVAVHEALQAHAGPGLSLKWPNDLLLGGAKCAGILTEAGIGGDGRLSWLSLGIGVNLLHAPAVPGRPTAALPPPPVRPEQAAARIMASLDRWRAIWLREGFEPVRLAWLAHGHAPGHPIAVSGARGILEGQFAGLDERGGLRLRTATGMETLMAGEVSF</sequence>
<dbReference type="GO" id="GO:0004077">
    <property type="term" value="F:biotin--[biotin carboxyl-carrier protein] ligase activity"/>
    <property type="evidence" value="ECO:0007669"/>
    <property type="project" value="UniProtKB-EC"/>
</dbReference>
<keyword evidence="9" id="KW-1185">Reference proteome</keyword>
<name>A0ABS4AF71_9PROT</name>
<comment type="catalytic activity">
    <reaction evidence="6">
        <text>biotin + L-lysyl-[protein] + ATP = N(6)-biotinyl-L-lysyl-[protein] + AMP + diphosphate + H(+)</text>
        <dbReference type="Rhea" id="RHEA:11756"/>
        <dbReference type="Rhea" id="RHEA-COMP:9752"/>
        <dbReference type="Rhea" id="RHEA-COMP:10505"/>
        <dbReference type="ChEBI" id="CHEBI:15378"/>
        <dbReference type="ChEBI" id="CHEBI:29969"/>
        <dbReference type="ChEBI" id="CHEBI:30616"/>
        <dbReference type="ChEBI" id="CHEBI:33019"/>
        <dbReference type="ChEBI" id="CHEBI:57586"/>
        <dbReference type="ChEBI" id="CHEBI:83144"/>
        <dbReference type="ChEBI" id="CHEBI:456215"/>
        <dbReference type="EC" id="6.3.4.15"/>
    </reaction>
</comment>
<evidence type="ECO:0000256" key="6">
    <source>
        <dbReference type="ARBA" id="ARBA00047846"/>
    </source>
</evidence>
<dbReference type="Gene3D" id="2.30.30.100">
    <property type="match status" value="1"/>
</dbReference>
<dbReference type="NCBIfam" id="TIGR00121">
    <property type="entry name" value="birA_ligase"/>
    <property type="match status" value="1"/>
</dbReference>
<dbReference type="RefSeq" id="WP_209379945.1">
    <property type="nucleotide sequence ID" value="NZ_JAGIZB010000011.1"/>
</dbReference>
<dbReference type="PROSITE" id="PS51733">
    <property type="entry name" value="BPL_LPL_CATALYTIC"/>
    <property type="match status" value="1"/>
</dbReference>
<evidence type="ECO:0000313" key="8">
    <source>
        <dbReference type="EMBL" id="MBP0445678.1"/>
    </source>
</evidence>
<comment type="caution">
    <text evidence="8">The sequence shown here is derived from an EMBL/GenBank/DDBJ whole genome shotgun (WGS) entry which is preliminary data.</text>
</comment>
<reference evidence="8 9" key="1">
    <citation type="submission" date="2021-03" db="EMBL/GenBank/DDBJ databases">
        <authorList>
            <person name="So Y."/>
        </authorList>
    </citation>
    <scope>NUCLEOTIDE SEQUENCE [LARGE SCALE GENOMIC DNA]</scope>
    <source>
        <strain evidence="8 9">SSH11</strain>
    </source>
</reference>
<evidence type="ECO:0000256" key="1">
    <source>
        <dbReference type="ARBA" id="ARBA00022598"/>
    </source>
</evidence>
<feature type="domain" description="BPL/LPL catalytic" evidence="7">
    <location>
        <begin position="2"/>
        <end position="179"/>
    </location>
</feature>
<protein>
    <recommendedName>
        <fullName evidence="5">biotin--[biotin carboxyl-carrier protein] ligase</fullName>
        <ecNumber evidence="5">6.3.4.15</ecNumber>
    </recommendedName>
</protein>
<dbReference type="SUPFAM" id="SSF55681">
    <property type="entry name" value="Class II aaRS and biotin synthetases"/>
    <property type="match status" value="1"/>
</dbReference>
<dbReference type="SUPFAM" id="SSF50037">
    <property type="entry name" value="C-terminal domain of transcriptional repressors"/>
    <property type="match status" value="1"/>
</dbReference>
<keyword evidence="3" id="KW-0067">ATP-binding</keyword>
<evidence type="ECO:0000256" key="3">
    <source>
        <dbReference type="ARBA" id="ARBA00022840"/>
    </source>
</evidence>
<evidence type="ECO:0000259" key="7">
    <source>
        <dbReference type="PROSITE" id="PS51733"/>
    </source>
</evidence>
<proteinExistence type="predicted"/>
<dbReference type="InterPro" id="IPR045864">
    <property type="entry name" value="aa-tRNA-synth_II/BPL/LPL"/>
</dbReference>
<evidence type="ECO:0000313" key="9">
    <source>
        <dbReference type="Proteomes" id="UP000681594"/>
    </source>
</evidence>
<evidence type="ECO:0000256" key="2">
    <source>
        <dbReference type="ARBA" id="ARBA00022741"/>
    </source>
</evidence>
<gene>
    <name evidence="8" type="ORF">J8J14_12935</name>
</gene>
<keyword evidence="4" id="KW-0092">Biotin</keyword>
<dbReference type="InterPro" id="IPR008988">
    <property type="entry name" value="Transcriptional_repressor_C"/>
</dbReference>
<dbReference type="InterPro" id="IPR004143">
    <property type="entry name" value="BPL_LPL_catalytic"/>
</dbReference>
<keyword evidence="1 8" id="KW-0436">Ligase</keyword>
<dbReference type="CDD" id="cd16442">
    <property type="entry name" value="BPL"/>
    <property type="match status" value="1"/>
</dbReference>
<dbReference type="EMBL" id="JAGIZB010000011">
    <property type="protein sequence ID" value="MBP0445678.1"/>
    <property type="molecule type" value="Genomic_DNA"/>
</dbReference>
<evidence type="ECO:0000256" key="5">
    <source>
        <dbReference type="ARBA" id="ARBA00024227"/>
    </source>
</evidence>
<dbReference type="Gene3D" id="3.30.930.10">
    <property type="entry name" value="Bira Bifunctional Protein, Domain 2"/>
    <property type="match status" value="1"/>
</dbReference>
<dbReference type="PANTHER" id="PTHR12835:SF5">
    <property type="entry name" value="BIOTIN--PROTEIN LIGASE"/>
    <property type="match status" value="1"/>
</dbReference>
<dbReference type="InterPro" id="IPR004408">
    <property type="entry name" value="Biotin_CoA_COase_ligase"/>
</dbReference>
<dbReference type="Proteomes" id="UP000681594">
    <property type="component" value="Unassembled WGS sequence"/>
</dbReference>
<dbReference type="PANTHER" id="PTHR12835">
    <property type="entry name" value="BIOTIN PROTEIN LIGASE"/>
    <property type="match status" value="1"/>
</dbReference>
<evidence type="ECO:0000256" key="4">
    <source>
        <dbReference type="ARBA" id="ARBA00023267"/>
    </source>
</evidence>
<organism evidence="8 9">
    <name type="scientific">Pararoseomonas baculiformis</name>
    <dbReference type="NCBI Taxonomy" id="2820812"/>
    <lineage>
        <taxon>Bacteria</taxon>
        <taxon>Pseudomonadati</taxon>
        <taxon>Pseudomonadota</taxon>
        <taxon>Alphaproteobacteria</taxon>
        <taxon>Acetobacterales</taxon>
        <taxon>Acetobacteraceae</taxon>
        <taxon>Pararoseomonas</taxon>
    </lineage>
</organism>
<dbReference type="Pfam" id="PF02237">
    <property type="entry name" value="BPL_C"/>
    <property type="match status" value="1"/>
</dbReference>
<dbReference type="EC" id="6.3.4.15" evidence="5"/>
<dbReference type="InterPro" id="IPR003142">
    <property type="entry name" value="BPL_C"/>
</dbReference>
<dbReference type="Pfam" id="PF03099">
    <property type="entry name" value="BPL_LplA_LipB"/>
    <property type="match status" value="1"/>
</dbReference>